<feature type="transmembrane region" description="Helical" evidence="1">
    <location>
        <begin position="110"/>
        <end position="128"/>
    </location>
</feature>
<feature type="transmembrane region" description="Helical" evidence="1">
    <location>
        <begin position="12"/>
        <end position="37"/>
    </location>
</feature>
<feature type="transmembrane region" description="Helical" evidence="1">
    <location>
        <begin position="49"/>
        <end position="72"/>
    </location>
</feature>
<reference evidence="2" key="1">
    <citation type="submission" date="2022-10" db="EMBL/GenBank/DDBJ databases">
        <title>Chitinophaga sp. nov., isolated from soil.</title>
        <authorList>
            <person name="Jeon C.O."/>
        </authorList>
    </citation>
    <scope>NUCLEOTIDE SEQUENCE</scope>
    <source>
        <strain evidence="2">R8</strain>
    </source>
</reference>
<evidence type="ECO:0000313" key="2">
    <source>
        <dbReference type="EMBL" id="UYQ91587.1"/>
    </source>
</evidence>
<sequence>MLPPDKYRNLFQFVFYSWLFSLLTGIVLSCIIMFWLGRPGTDIPGTLAVTAWISFVFSLPILVIVGIGAAILERFLPDADSLKLICIASIALLLGAIILVLGAIDAEMLLLAGCFFIPAATIIWCFPLKLKDPI</sequence>
<protein>
    <submittedName>
        <fullName evidence="2">Uncharacterized protein</fullName>
    </submittedName>
</protein>
<accession>A0ABY6IW34</accession>
<evidence type="ECO:0000313" key="3">
    <source>
        <dbReference type="Proteomes" id="UP001162741"/>
    </source>
</evidence>
<proteinExistence type="predicted"/>
<organism evidence="2 3">
    <name type="scientific">Chitinophaga horti</name>
    <dbReference type="NCBI Taxonomy" id="2920382"/>
    <lineage>
        <taxon>Bacteria</taxon>
        <taxon>Pseudomonadati</taxon>
        <taxon>Bacteroidota</taxon>
        <taxon>Chitinophagia</taxon>
        <taxon>Chitinophagales</taxon>
        <taxon>Chitinophagaceae</taxon>
        <taxon>Chitinophaga</taxon>
    </lineage>
</organism>
<feature type="transmembrane region" description="Helical" evidence="1">
    <location>
        <begin position="84"/>
        <end position="104"/>
    </location>
</feature>
<name>A0ABY6IW34_9BACT</name>
<dbReference type="Proteomes" id="UP001162741">
    <property type="component" value="Chromosome"/>
</dbReference>
<keyword evidence="1" id="KW-1133">Transmembrane helix</keyword>
<dbReference type="PROSITE" id="PS51257">
    <property type="entry name" value="PROKAR_LIPOPROTEIN"/>
    <property type="match status" value="1"/>
</dbReference>
<evidence type="ECO:0000256" key="1">
    <source>
        <dbReference type="SAM" id="Phobius"/>
    </source>
</evidence>
<gene>
    <name evidence="2" type="ORF">MKQ68_15960</name>
</gene>
<keyword evidence="1" id="KW-0812">Transmembrane</keyword>
<dbReference type="RefSeq" id="WP_244840445.1">
    <property type="nucleotide sequence ID" value="NZ_CP107006.1"/>
</dbReference>
<keyword evidence="1" id="KW-0472">Membrane</keyword>
<dbReference type="EMBL" id="CP107006">
    <property type="protein sequence ID" value="UYQ91587.1"/>
    <property type="molecule type" value="Genomic_DNA"/>
</dbReference>
<keyword evidence="3" id="KW-1185">Reference proteome</keyword>